<name>A0A370HHN1_9HYPH</name>
<dbReference type="Proteomes" id="UP000254925">
    <property type="component" value="Unassembled WGS sequence"/>
</dbReference>
<keyword evidence="5" id="KW-1185">Reference proteome</keyword>
<proteinExistence type="predicted"/>
<feature type="chain" id="PRO_5016629503" evidence="2">
    <location>
        <begin position="43"/>
        <end position="297"/>
    </location>
</feature>
<dbReference type="EMBL" id="QQBB01000006">
    <property type="protein sequence ID" value="RDI57707.1"/>
    <property type="molecule type" value="Genomic_DNA"/>
</dbReference>
<feature type="signal peptide" evidence="2">
    <location>
        <begin position="1"/>
        <end position="42"/>
    </location>
</feature>
<dbReference type="SMART" id="SM00062">
    <property type="entry name" value="PBPb"/>
    <property type="match status" value="1"/>
</dbReference>
<keyword evidence="1 2" id="KW-0732">Signal</keyword>
<evidence type="ECO:0000256" key="2">
    <source>
        <dbReference type="SAM" id="SignalP"/>
    </source>
</evidence>
<dbReference type="InterPro" id="IPR001638">
    <property type="entry name" value="Solute-binding_3/MltF_N"/>
</dbReference>
<evidence type="ECO:0000313" key="5">
    <source>
        <dbReference type="Proteomes" id="UP000254925"/>
    </source>
</evidence>
<sequence>MKKRYTVSILARLAQEIKPFFRKRSAALLASMLGVLPAVAQAQGVSIPNFWDPRAQLERPDLTGMRTVRFLVDDDFPPLHFPALDGTPTGFSVELARAACERLSLTCTIQVRRFDTLLDALADKQGDVVAAAIPVTAGLRDRFGLTSPYFKIPARFAVRKDRNLPPPDAKTLQGKSVGLVGGTAHEAFAKAFMPGATLKPFPELSAAQAALKAGEVDYVFADGLGLALWIGGEDSAGCCDFAGGPFLESRFFGEGIGFIVRKDEDNLRRALDFALQQLWKEGKYAELYLRFFPISPY</sequence>
<dbReference type="Pfam" id="PF00497">
    <property type="entry name" value="SBP_bac_3"/>
    <property type="match status" value="1"/>
</dbReference>
<dbReference type="AlphaFoldDB" id="A0A370HHN1"/>
<reference evidence="4 5" key="1">
    <citation type="submission" date="2018-07" db="EMBL/GenBank/DDBJ databases">
        <title>Genomic Encyclopedia of Type Strains, Phase IV (KMG-IV): sequencing the most valuable type-strain genomes for metagenomic binning, comparative biology and taxonomic classification.</title>
        <authorList>
            <person name="Goeker M."/>
        </authorList>
    </citation>
    <scope>NUCLEOTIDE SEQUENCE [LARGE SCALE GENOMIC DNA]</scope>
    <source>
        <strain evidence="4 5">DSM 14364</strain>
    </source>
</reference>
<accession>A0A370HHN1</accession>
<organism evidence="4 5">
    <name type="scientific">Microvirga subterranea</name>
    <dbReference type="NCBI Taxonomy" id="186651"/>
    <lineage>
        <taxon>Bacteria</taxon>
        <taxon>Pseudomonadati</taxon>
        <taxon>Pseudomonadota</taxon>
        <taxon>Alphaproteobacteria</taxon>
        <taxon>Hyphomicrobiales</taxon>
        <taxon>Methylobacteriaceae</taxon>
        <taxon>Microvirga</taxon>
    </lineage>
</organism>
<evidence type="ECO:0000313" key="4">
    <source>
        <dbReference type="EMBL" id="RDI57707.1"/>
    </source>
</evidence>
<dbReference type="PANTHER" id="PTHR35936">
    <property type="entry name" value="MEMBRANE-BOUND LYTIC MUREIN TRANSGLYCOSYLASE F"/>
    <property type="match status" value="1"/>
</dbReference>
<comment type="caution">
    <text evidence="4">The sequence shown here is derived from an EMBL/GenBank/DDBJ whole genome shotgun (WGS) entry which is preliminary data.</text>
</comment>
<evidence type="ECO:0000256" key="1">
    <source>
        <dbReference type="ARBA" id="ARBA00022729"/>
    </source>
</evidence>
<gene>
    <name evidence="4" type="ORF">DES45_10619</name>
</gene>
<protein>
    <submittedName>
        <fullName evidence="4">Amino acid ABC transporter substrate-binding protein (PAAT family)</fullName>
    </submittedName>
</protein>
<dbReference type="Gene3D" id="3.40.190.10">
    <property type="entry name" value="Periplasmic binding protein-like II"/>
    <property type="match status" value="2"/>
</dbReference>
<dbReference type="SUPFAM" id="SSF53850">
    <property type="entry name" value="Periplasmic binding protein-like II"/>
    <property type="match status" value="1"/>
</dbReference>
<dbReference type="PANTHER" id="PTHR35936:SF35">
    <property type="entry name" value="L-CYSTINE-BINDING PROTEIN TCYJ"/>
    <property type="match status" value="1"/>
</dbReference>
<feature type="domain" description="Solute-binding protein family 3/N-terminal" evidence="3">
    <location>
        <begin position="67"/>
        <end position="295"/>
    </location>
</feature>
<evidence type="ECO:0000259" key="3">
    <source>
        <dbReference type="SMART" id="SM00062"/>
    </source>
</evidence>